<keyword evidence="5" id="KW-0547">Nucleotide-binding</keyword>
<dbReference type="GO" id="GO:0016887">
    <property type="term" value="F:ATP hydrolysis activity"/>
    <property type="evidence" value="ECO:0007669"/>
    <property type="project" value="InterPro"/>
</dbReference>
<evidence type="ECO:0000259" key="12">
    <source>
        <dbReference type="PROSITE" id="PS50929"/>
    </source>
</evidence>
<dbReference type="SMART" id="SM00382">
    <property type="entry name" value="AAA"/>
    <property type="match status" value="1"/>
</dbReference>
<proteinExistence type="predicted"/>
<dbReference type="InterPro" id="IPR003439">
    <property type="entry name" value="ABC_transporter-like_ATP-bd"/>
</dbReference>
<evidence type="ECO:0000256" key="10">
    <source>
        <dbReference type="SAM" id="Phobius"/>
    </source>
</evidence>
<keyword evidence="8 10" id="KW-0472">Membrane</keyword>
<keyword evidence="7 10" id="KW-1133">Transmembrane helix</keyword>
<dbReference type="Gene3D" id="3.40.50.300">
    <property type="entry name" value="P-loop containing nucleotide triphosphate hydrolases"/>
    <property type="match status" value="1"/>
</dbReference>
<dbReference type="PROSITE" id="PS50893">
    <property type="entry name" value="ABC_TRANSPORTER_2"/>
    <property type="match status" value="1"/>
</dbReference>
<feature type="domain" description="ABC transmembrane type-1" evidence="12">
    <location>
        <begin position="89"/>
        <end position="389"/>
    </location>
</feature>
<dbReference type="Pfam" id="PF00005">
    <property type="entry name" value="ABC_tran"/>
    <property type="match status" value="1"/>
</dbReference>
<keyword evidence="3" id="KW-1003">Cell membrane</keyword>
<keyword evidence="4 10" id="KW-0812">Transmembrane</keyword>
<reference evidence="13" key="1">
    <citation type="submission" date="2012-03" db="EMBL/GenBank/DDBJ databases">
        <title>Functional metagenomics reveals considerable lignocellulase gene clusters in the gut microbiome of a wood-feeding higher termite.</title>
        <authorList>
            <person name="Liu N."/>
        </authorList>
    </citation>
    <scope>NUCLEOTIDE SEQUENCE</scope>
</reference>
<dbReference type="InterPro" id="IPR003593">
    <property type="entry name" value="AAA+_ATPase"/>
</dbReference>
<dbReference type="InterPro" id="IPR039421">
    <property type="entry name" value="Type_1_exporter"/>
</dbReference>
<dbReference type="PANTHER" id="PTHR43394:SF1">
    <property type="entry name" value="ATP-BINDING CASSETTE SUB-FAMILY B MEMBER 10, MITOCHONDRIAL"/>
    <property type="match status" value="1"/>
</dbReference>
<protein>
    <submittedName>
        <fullName evidence="13">ABC transporter, ATP-binding protein</fullName>
    </submittedName>
</protein>
<evidence type="ECO:0000256" key="3">
    <source>
        <dbReference type="ARBA" id="ARBA00022475"/>
    </source>
</evidence>
<dbReference type="PANTHER" id="PTHR43394">
    <property type="entry name" value="ATP-DEPENDENT PERMEASE MDL1, MITOCHONDRIAL"/>
    <property type="match status" value="1"/>
</dbReference>
<feature type="transmembrane region" description="Helical" evidence="10">
    <location>
        <begin position="86"/>
        <end position="109"/>
    </location>
</feature>
<comment type="subcellular location">
    <subcellularLocation>
        <location evidence="1">Cell membrane</location>
        <topology evidence="1">Multi-pass membrane protein</topology>
    </subcellularLocation>
</comment>
<evidence type="ECO:0000313" key="13">
    <source>
        <dbReference type="EMBL" id="AGS53405.1"/>
    </source>
</evidence>
<feature type="transmembrane region" description="Helical" evidence="10">
    <location>
        <begin position="347"/>
        <end position="367"/>
    </location>
</feature>
<dbReference type="PROSITE" id="PS00211">
    <property type="entry name" value="ABC_TRANSPORTER_1"/>
    <property type="match status" value="1"/>
</dbReference>
<dbReference type="EMBL" id="JQ844232">
    <property type="protein sequence ID" value="AGS53405.1"/>
    <property type="molecule type" value="Genomic_DNA"/>
</dbReference>
<feature type="transmembrane region" description="Helical" evidence="10">
    <location>
        <begin position="322"/>
        <end position="341"/>
    </location>
</feature>
<dbReference type="SUPFAM" id="SSF52540">
    <property type="entry name" value="P-loop containing nucleoside triphosphate hydrolases"/>
    <property type="match status" value="1"/>
</dbReference>
<feature type="transmembrane region" description="Helical" evidence="10">
    <location>
        <begin position="208"/>
        <end position="228"/>
    </location>
</feature>
<evidence type="ECO:0000256" key="7">
    <source>
        <dbReference type="ARBA" id="ARBA00022989"/>
    </source>
</evidence>
<dbReference type="GO" id="GO:0005524">
    <property type="term" value="F:ATP binding"/>
    <property type="evidence" value="ECO:0007669"/>
    <property type="project" value="UniProtKB-KW"/>
</dbReference>
<dbReference type="CDD" id="cd03254">
    <property type="entry name" value="ABCC_Glucan_exporter_like"/>
    <property type="match status" value="1"/>
</dbReference>
<organism evidence="13">
    <name type="scientific">uncultured bacterium contig00025</name>
    <dbReference type="NCBI Taxonomy" id="1181514"/>
    <lineage>
        <taxon>Bacteria</taxon>
        <taxon>environmental samples</taxon>
    </lineage>
</organism>
<dbReference type="InterPro" id="IPR036640">
    <property type="entry name" value="ABC1_TM_sf"/>
</dbReference>
<accession>A0A806KFJ1</accession>
<dbReference type="FunFam" id="1.20.1560.10:FF:000011">
    <property type="entry name" value="Multidrug ABC transporter ATP-binding protein"/>
    <property type="match status" value="1"/>
</dbReference>
<dbReference type="Pfam" id="PF00664">
    <property type="entry name" value="ABC_membrane"/>
    <property type="match status" value="1"/>
</dbReference>
<feature type="domain" description="ABC transporter" evidence="11">
    <location>
        <begin position="423"/>
        <end position="657"/>
    </location>
</feature>
<dbReference type="InterPro" id="IPR027417">
    <property type="entry name" value="P-loop_NTPase"/>
</dbReference>
<evidence type="ECO:0000256" key="5">
    <source>
        <dbReference type="ARBA" id="ARBA00022741"/>
    </source>
</evidence>
<sequence>MSNGADNNNQKPPGGPSGGGPQGGPPGGGGPQGGPPGGGPPRRQGGPMRMFGGPPGPPGMFAVPEKPKDLWKTVKRMVIYLGTQRFALIGLVVMVVAVALLSLVTPVLQKEAINTITIEEGLQIDFDRLVLYIFYMAVLFVVISVITLFQGLLGARLSQKTIKVMRADMMKKLQELRVKFFDTHTHGELMSRLTNDVDNISTCISQSVASIFSGIITIVGSLIMMMYYSPLMTLISLGVIPAGVLVTKKITGKTRGYFSRQQERLGELNGHIEETVTGQKTVVAFNRQARAIEQFDDINSHLRRESILAQIFSGAIGPLMNVLNNLTFALVAISGGLLMIYKDTIAQSAALTLICGTMSIGTIQLFINLSRQFARPVNELAGQFNLILSAVAGAERVFDLMDQQPEDDSGKAEMETRDVKGDVRFEHVNFSYEPDKPVLKDFSIDVKSGEKIALVGPTGAGKTTVVNVLTRFYDTDDGRICLDGVNIRDIKMDDLRRSIGIVLQDTVLFTGTIRDNIRYGRLDATDDEIVRAAKTANAHGFISHLRNGYDTELSESGGNLSQGQRQLISISRAVLADPKILILDEATSSVDTRTEMHIQRAMQELMKNRTCFIIAHRLSTIRNADIILVVDDGRIAESGGHDELMAKGGAYYMLYQNQLRRTAV</sequence>
<feature type="compositionally biased region" description="Gly residues" evidence="9">
    <location>
        <begin position="16"/>
        <end position="32"/>
    </location>
</feature>
<dbReference type="GO" id="GO:0005886">
    <property type="term" value="C:plasma membrane"/>
    <property type="evidence" value="ECO:0007669"/>
    <property type="project" value="UniProtKB-SubCell"/>
</dbReference>
<name>A0A806KFJ1_9BACT</name>
<dbReference type="InterPro" id="IPR011527">
    <property type="entry name" value="ABC1_TM_dom"/>
</dbReference>
<dbReference type="CDD" id="cd18547">
    <property type="entry name" value="ABC_6TM_Tm288_like"/>
    <property type="match status" value="1"/>
</dbReference>
<feature type="transmembrane region" description="Helical" evidence="10">
    <location>
        <begin position="129"/>
        <end position="153"/>
    </location>
</feature>
<feature type="compositionally biased region" description="Low complexity" evidence="9">
    <location>
        <begin position="41"/>
        <end position="52"/>
    </location>
</feature>
<evidence type="ECO:0000256" key="8">
    <source>
        <dbReference type="ARBA" id="ARBA00023136"/>
    </source>
</evidence>
<dbReference type="AlphaFoldDB" id="A0A806KFJ1"/>
<feature type="compositionally biased region" description="Polar residues" evidence="9">
    <location>
        <begin position="1"/>
        <end position="11"/>
    </location>
</feature>
<keyword evidence="2" id="KW-0813">Transport</keyword>
<dbReference type="GO" id="GO:0015421">
    <property type="term" value="F:ABC-type oligopeptide transporter activity"/>
    <property type="evidence" value="ECO:0007669"/>
    <property type="project" value="TreeGrafter"/>
</dbReference>
<dbReference type="FunFam" id="3.40.50.300:FF:000287">
    <property type="entry name" value="Multidrug ABC transporter ATP-binding protein"/>
    <property type="match status" value="1"/>
</dbReference>
<dbReference type="Gene3D" id="1.20.1560.10">
    <property type="entry name" value="ABC transporter type 1, transmembrane domain"/>
    <property type="match status" value="1"/>
</dbReference>
<dbReference type="SUPFAM" id="SSF90123">
    <property type="entry name" value="ABC transporter transmembrane region"/>
    <property type="match status" value="1"/>
</dbReference>
<evidence type="ECO:0000259" key="11">
    <source>
        <dbReference type="PROSITE" id="PS50893"/>
    </source>
</evidence>
<evidence type="ECO:0000256" key="4">
    <source>
        <dbReference type="ARBA" id="ARBA00022692"/>
    </source>
</evidence>
<dbReference type="InterPro" id="IPR017871">
    <property type="entry name" value="ABC_transporter-like_CS"/>
</dbReference>
<dbReference type="PROSITE" id="PS50929">
    <property type="entry name" value="ABC_TM1F"/>
    <property type="match status" value="1"/>
</dbReference>
<evidence type="ECO:0000256" key="2">
    <source>
        <dbReference type="ARBA" id="ARBA00022448"/>
    </source>
</evidence>
<evidence type="ECO:0000256" key="1">
    <source>
        <dbReference type="ARBA" id="ARBA00004651"/>
    </source>
</evidence>
<evidence type="ECO:0000256" key="6">
    <source>
        <dbReference type="ARBA" id="ARBA00022840"/>
    </source>
</evidence>
<feature type="region of interest" description="Disordered" evidence="9">
    <location>
        <begin position="1"/>
        <end position="58"/>
    </location>
</feature>
<evidence type="ECO:0000256" key="9">
    <source>
        <dbReference type="SAM" id="MobiDB-lite"/>
    </source>
</evidence>
<keyword evidence="6 13" id="KW-0067">ATP-binding</keyword>